<dbReference type="Pfam" id="PF00155">
    <property type="entry name" value="Aminotran_1_2"/>
    <property type="match status" value="1"/>
</dbReference>
<dbReference type="Pfam" id="PF00392">
    <property type="entry name" value="GntR"/>
    <property type="match status" value="1"/>
</dbReference>
<dbReference type="InterPro" id="IPR015421">
    <property type="entry name" value="PyrdxlP-dep_Trfase_major"/>
</dbReference>
<dbReference type="PANTHER" id="PTHR46577:SF1">
    <property type="entry name" value="HTH-TYPE TRANSCRIPTIONAL REGULATORY PROTEIN GABR"/>
    <property type="match status" value="1"/>
</dbReference>
<dbReference type="SUPFAM" id="SSF53383">
    <property type="entry name" value="PLP-dependent transferases"/>
    <property type="match status" value="1"/>
</dbReference>
<dbReference type="GO" id="GO:0003677">
    <property type="term" value="F:DNA binding"/>
    <property type="evidence" value="ECO:0007669"/>
    <property type="project" value="UniProtKB-KW"/>
</dbReference>
<dbReference type="SUPFAM" id="SSF46785">
    <property type="entry name" value="Winged helix' DNA-binding domain"/>
    <property type="match status" value="1"/>
</dbReference>
<gene>
    <name evidence="7" type="ORF">SAMN02910314_00676</name>
</gene>
<keyword evidence="5" id="KW-0804">Transcription</keyword>
<evidence type="ECO:0000313" key="7">
    <source>
        <dbReference type="EMBL" id="SEO61858.1"/>
    </source>
</evidence>
<accession>A0A172RX54</accession>
<dbReference type="RefSeq" id="WP_066661284.1">
    <property type="nucleotide sequence ID" value="NZ_CP011402.1"/>
</dbReference>
<feature type="domain" description="HTH gntR-type" evidence="6">
    <location>
        <begin position="12"/>
        <end position="80"/>
    </location>
</feature>
<dbReference type="CDD" id="cd00609">
    <property type="entry name" value="AAT_like"/>
    <property type="match status" value="1"/>
</dbReference>
<evidence type="ECO:0000256" key="2">
    <source>
        <dbReference type="ARBA" id="ARBA00022898"/>
    </source>
</evidence>
<dbReference type="SMART" id="SM00345">
    <property type="entry name" value="HTH_GNTR"/>
    <property type="match status" value="1"/>
</dbReference>
<dbReference type="GO" id="GO:0008483">
    <property type="term" value="F:transaminase activity"/>
    <property type="evidence" value="ECO:0007669"/>
    <property type="project" value="UniProtKB-KW"/>
</dbReference>
<keyword evidence="2" id="KW-0663">Pyridoxal phosphate</keyword>
<sequence>MLTYNLDDHDGLPLYESLYRHIRDDILDGTLCPEARLPSKRALAKNLGVSVITVEGAYRQLKAEGYIASRERSGFYVQEITPHVHAKATTLPHTPPSPATYELADFSLARTTADSSFCRLWEKTLRNVLANEPESQLFAAQPPRGSLRLREAIAAWISRYRGIDALPEQIIVTAGAPMLYSLIALTCGKSGSVALESPGYERLASIYDTMGVPTTFVPLDDEGMDYASLEASNASLVHIMPSHQFPTGRVTSVSRRYQMLGWASRDKERYIIEDDYDCEFRLSGKPIPALRSIDAEGKVIYLSTFSKSLGPSVRIAFGVFPASLNDRLEQLMRCFSSTVGAIDQIALAKLLESGAYERHVNRYRNKARATRDRLVDALRNSALSERLSYEECNSGLHFVLGIETHAHGNEIAAHAAEMGVGLMPLERYDLAGTLTHDGKARFVMQYEDIDQALFTRVADIICSAVRQAEHQ</sequence>
<evidence type="ECO:0000313" key="8">
    <source>
        <dbReference type="Proteomes" id="UP000182975"/>
    </source>
</evidence>
<dbReference type="CDD" id="cd07377">
    <property type="entry name" value="WHTH_GntR"/>
    <property type="match status" value="1"/>
</dbReference>
<evidence type="ECO:0000259" key="6">
    <source>
        <dbReference type="PROSITE" id="PS50949"/>
    </source>
</evidence>
<dbReference type="KEGG" id="ddt:AAY81_03200"/>
<keyword evidence="7" id="KW-0808">Transferase</keyword>
<dbReference type="InterPro" id="IPR015424">
    <property type="entry name" value="PyrdxlP-dep_Trfase"/>
</dbReference>
<dbReference type="Gene3D" id="3.40.640.10">
    <property type="entry name" value="Type I PLP-dependent aspartate aminotransferase-like (Major domain)"/>
    <property type="match status" value="1"/>
</dbReference>
<keyword evidence="4" id="KW-0238">DNA-binding</keyword>
<evidence type="ECO:0000256" key="1">
    <source>
        <dbReference type="ARBA" id="ARBA00005384"/>
    </source>
</evidence>
<protein>
    <submittedName>
        <fullName evidence="7">GntR family transcriptional regulator / MocR family aminotransferase</fullName>
    </submittedName>
</protein>
<dbReference type="InterPro" id="IPR036388">
    <property type="entry name" value="WH-like_DNA-bd_sf"/>
</dbReference>
<proteinExistence type="inferred from homology"/>
<evidence type="ECO:0000256" key="4">
    <source>
        <dbReference type="ARBA" id="ARBA00023125"/>
    </source>
</evidence>
<reference evidence="8" key="1">
    <citation type="submission" date="2016-10" db="EMBL/GenBank/DDBJ databases">
        <authorList>
            <person name="Varghese N."/>
        </authorList>
    </citation>
    <scope>NUCLEOTIDE SEQUENCE [LARGE SCALE GENOMIC DNA]</scope>
    <source>
        <strain evidence="8">DSM 21843</strain>
    </source>
</reference>
<dbReference type="InterPro" id="IPR004839">
    <property type="entry name" value="Aminotransferase_I/II_large"/>
</dbReference>
<organism evidence="7 8">
    <name type="scientific">Denitrobacterium detoxificans</name>
    <dbReference type="NCBI Taxonomy" id="79604"/>
    <lineage>
        <taxon>Bacteria</taxon>
        <taxon>Bacillati</taxon>
        <taxon>Actinomycetota</taxon>
        <taxon>Coriobacteriia</taxon>
        <taxon>Eggerthellales</taxon>
        <taxon>Eggerthellaceae</taxon>
        <taxon>Denitrobacterium</taxon>
    </lineage>
</organism>
<dbReference type="InterPro" id="IPR051446">
    <property type="entry name" value="HTH_trans_reg/aminotransferase"/>
</dbReference>
<dbReference type="GO" id="GO:0030170">
    <property type="term" value="F:pyridoxal phosphate binding"/>
    <property type="evidence" value="ECO:0007669"/>
    <property type="project" value="InterPro"/>
</dbReference>
<dbReference type="EMBL" id="FOEC01000003">
    <property type="protein sequence ID" value="SEO61858.1"/>
    <property type="molecule type" value="Genomic_DNA"/>
</dbReference>
<dbReference type="GO" id="GO:0003700">
    <property type="term" value="F:DNA-binding transcription factor activity"/>
    <property type="evidence" value="ECO:0007669"/>
    <property type="project" value="InterPro"/>
</dbReference>
<name>A0A172RX54_9ACTN</name>
<dbReference type="AlphaFoldDB" id="A0A172RX54"/>
<evidence type="ECO:0000256" key="3">
    <source>
        <dbReference type="ARBA" id="ARBA00023015"/>
    </source>
</evidence>
<dbReference type="InterPro" id="IPR036390">
    <property type="entry name" value="WH_DNA-bd_sf"/>
</dbReference>
<dbReference type="Proteomes" id="UP000182975">
    <property type="component" value="Unassembled WGS sequence"/>
</dbReference>
<dbReference type="Gene3D" id="1.10.10.10">
    <property type="entry name" value="Winged helix-like DNA-binding domain superfamily/Winged helix DNA-binding domain"/>
    <property type="match status" value="1"/>
</dbReference>
<evidence type="ECO:0000256" key="5">
    <source>
        <dbReference type="ARBA" id="ARBA00023163"/>
    </source>
</evidence>
<comment type="similarity">
    <text evidence="1">In the C-terminal section; belongs to the class-I pyridoxal-phosphate-dependent aminotransferase family.</text>
</comment>
<dbReference type="STRING" id="79604.AAY81_03200"/>
<dbReference type="OrthoDB" id="594134at2"/>
<keyword evidence="8" id="KW-1185">Reference proteome</keyword>
<keyword evidence="3" id="KW-0805">Transcription regulation</keyword>
<dbReference type="PROSITE" id="PS50949">
    <property type="entry name" value="HTH_GNTR"/>
    <property type="match status" value="1"/>
</dbReference>
<keyword evidence="7" id="KW-0032">Aminotransferase</keyword>
<dbReference type="InterPro" id="IPR000524">
    <property type="entry name" value="Tscrpt_reg_HTH_GntR"/>
</dbReference>
<dbReference type="PATRIC" id="fig|79604.3.peg.650"/>
<dbReference type="PANTHER" id="PTHR46577">
    <property type="entry name" value="HTH-TYPE TRANSCRIPTIONAL REGULATORY PROTEIN GABR"/>
    <property type="match status" value="1"/>
</dbReference>